<dbReference type="InterPro" id="IPR011676">
    <property type="entry name" value="DUF1618"/>
</dbReference>
<sequence length="503" mass="55415">MSSSTAATKPSSKPSRRGSRRPAGVLLNTAATVGIHGSATTARDRTNNGNTIQVSFCLKRPPQKSTLFVHSSDLNPSVPPEIVCSVDNLLLLRVNMGTGPSCASPKYCDYFIYRADSSRPSLELLQRPHPFFHNSDVGLLPRSDGHYTIAALIATGTNDMYQLHVFHSDTSSWTSSMVSVEAPQEEFPVKLPWNCGRLLNHDTTTVITIGGEGGTMGWVDLWRGILLCDVLHSKPSLRGVPLPLPLTEMSYNNGLGLEFGFPGQRRGIAFIRDKGCLMFVHLEITDVRLPDKDPETGSTAFQVDDWALTTWSNNKMSNSLEDWHKKHVVQASNISITGPAVSRLLKDSGLLLHRPHDNEVATAELRNLQNLSMYQPTPCLSGEDVVYLVARVKYMHPKAWVLAVDMRNGGRLHGVGYFGNQRYCGVSVIYCPSTISKYMNRGKHINPATTSGFYGAEFRDKLLEAIEVLKQAMCNSMANQTANAPTRLTGPIVEEESEKEDEV</sequence>
<evidence type="ECO:0000259" key="2">
    <source>
        <dbReference type="Pfam" id="PF07762"/>
    </source>
</evidence>
<reference evidence="3" key="2">
    <citation type="journal article" date="2015" name="Data Brief">
        <title>Shoot transcriptome of the giant reed, Arundo donax.</title>
        <authorList>
            <person name="Barrero R.A."/>
            <person name="Guerrero F.D."/>
            <person name="Moolhuijzen P."/>
            <person name="Goolsby J.A."/>
            <person name="Tidwell J."/>
            <person name="Bellgard S.E."/>
            <person name="Bellgard M.I."/>
        </authorList>
    </citation>
    <scope>NUCLEOTIDE SEQUENCE</scope>
    <source>
        <tissue evidence="3">Shoot tissue taken approximately 20 cm above the soil surface</tissue>
    </source>
</reference>
<evidence type="ECO:0000256" key="1">
    <source>
        <dbReference type="SAM" id="MobiDB-lite"/>
    </source>
</evidence>
<feature type="domain" description="DUF1618" evidence="2">
    <location>
        <begin position="218"/>
        <end position="387"/>
    </location>
</feature>
<accession>A0A0A9ACX4</accession>
<protein>
    <recommendedName>
        <fullName evidence="2">DUF1618 domain-containing protein</fullName>
    </recommendedName>
</protein>
<feature type="region of interest" description="Disordered" evidence="1">
    <location>
        <begin position="1"/>
        <end position="25"/>
    </location>
</feature>
<dbReference type="PANTHER" id="PTHR33074">
    <property type="entry name" value="EXPRESSED PROTEIN-RELATED"/>
    <property type="match status" value="1"/>
</dbReference>
<feature type="compositionally biased region" description="Low complexity" evidence="1">
    <location>
        <begin position="1"/>
        <end position="13"/>
    </location>
</feature>
<dbReference type="PANTHER" id="PTHR33074:SF72">
    <property type="entry name" value="DUF1618 DOMAIN-CONTAINING PROTEIN"/>
    <property type="match status" value="1"/>
</dbReference>
<organism evidence="3">
    <name type="scientific">Arundo donax</name>
    <name type="common">Giant reed</name>
    <name type="synonym">Donax arundinaceus</name>
    <dbReference type="NCBI Taxonomy" id="35708"/>
    <lineage>
        <taxon>Eukaryota</taxon>
        <taxon>Viridiplantae</taxon>
        <taxon>Streptophyta</taxon>
        <taxon>Embryophyta</taxon>
        <taxon>Tracheophyta</taxon>
        <taxon>Spermatophyta</taxon>
        <taxon>Magnoliopsida</taxon>
        <taxon>Liliopsida</taxon>
        <taxon>Poales</taxon>
        <taxon>Poaceae</taxon>
        <taxon>PACMAD clade</taxon>
        <taxon>Arundinoideae</taxon>
        <taxon>Arundineae</taxon>
        <taxon>Arundo</taxon>
    </lineage>
</organism>
<evidence type="ECO:0000313" key="3">
    <source>
        <dbReference type="EMBL" id="JAD48956.1"/>
    </source>
</evidence>
<reference evidence="3" key="1">
    <citation type="submission" date="2014-09" db="EMBL/GenBank/DDBJ databases">
        <authorList>
            <person name="Magalhaes I.L.F."/>
            <person name="Oliveira U."/>
            <person name="Santos F.R."/>
            <person name="Vidigal T.H.D.A."/>
            <person name="Brescovit A.D."/>
            <person name="Santos A.J."/>
        </authorList>
    </citation>
    <scope>NUCLEOTIDE SEQUENCE</scope>
    <source>
        <tissue evidence="3">Shoot tissue taken approximately 20 cm above the soil surface</tissue>
    </source>
</reference>
<name>A0A0A9ACX4_ARUDO</name>
<proteinExistence type="predicted"/>
<dbReference type="AlphaFoldDB" id="A0A0A9ACX4"/>
<dbReference type="EMBL" id="GBRH01248939">
    <property type="protein sequence ID" value="JAD48956.1"/>
    <property type="molecule type" value="Transcribed_RNA"/>
</dbReference>
<dbReference type="Pfam" id="PF07762">
    <property type="entry name" value="DUF1618"/>
    <property type="match status" value="1"/>
</dbReference>